<reference evidence="5 6" key="1">
    <citation type="submission" date="2018-07" db="EMBL/GenBank/DDBJ databases">
        <title>Dyella monticola sp. nov. and Dyella psychrodurans sp. nov. isolated from monsoon evergreen broad-leaved forest soil of Dinghu Mountain, China.</title>
        <authorList>
            <person name="Gao Z."/>
            <person name="Qiu L."/>
        </authorList>
    </citation>
    <scope>NUCLEOTIDE SEQUENCE [LARGE SCALE GENOMIC DNA]</scope>
    <source>
        <strain evidence="5 6">4G-K06</strain>
    </source>
</reference>
<gene>
    <name evidence="5" type="ORF">DWU98_05310</name>
</gene>
<dbReference type="AlphaFoldDB" id="A0A370X5U6"/>
<organism evidence="5 6">
    <name type="scientific">Dyella monticola</name>
    <dbReference type="NCBI Taxonomy" id="1927958"/>
    <lineage>
        <taxon>Bacteria</taxon>
        <taxon>Pseudomonadati</taxon>
        <taxon>Pseudomonadota</taxon>
        <taxon>Gammaproteobacteria</taxon>
        <taxon>Lysobacterales</taxon>
        <taxon>Rhodanobacteraceae</taxon>
        <taxon>Dyella</taxon>
    </lineage>
</organism>
<dbReference type="SUPFAM" id="SSF51126">
    <property type="entry name" value="Pectin lyase-like"/>
    <property type="match status" value="1"/>
</dbReference>
<feature type="region of interest" description="Disordered" evidence="3">
    <location>
        <begin position="371"/>
        <end position="401"/>
    </location>
</feature>
<comment type="subcellular location">
    <subcellularLocation>
        <location evidence="1">Secreted</location>
    </subcellularLocation>
</comment>
<dbReference type="Proteomes" id="UP000254258">
    <property type="component" value="Unassembled WGS sequence"/>
</dbReference>
<proteinExistence type="predicted"/>
<dbReference type="InterPro" id="IPR006626">
    <property type="entry name" value="PbH1"/>
</dbReference>
<accession>A0A370X5U6</accession>
<dbReference type="Pfam" id="PF13229">
    <property type="entry name" value="Beta_helix"/>
    <property type="match status" value="1"/>
</dbReference>
<dbReference type="Gene3D" id="2.160.20.10">
    <property type="entry name" value="Single-stranded right-handed beta-helix, Pectin lyase-like"/>
    <property type="match status" value="1"/>
</dbReference>
<comment type="caution">
    <text evidence="5">The sequence shown here is derived from an EMBL/GenBank/DDBJ whole genome shotgun (WGS) entry which is preliminary data.</text>
</comment>
<evidence type="ECO:0000256" key="1">
    <source>
        <dbReference type="ARBA" id="ARBA00004613"/>
    </source>
</evidence>
<dbReference type="EMBL" id="QRBE01000002">
    <property type="protein sequence ID" value="RDS83736.1"/>
    <property type="molecule type" value="Genomic_DNA"/>
</dbReference>
<dbReference type="PANTHER" id="PTHR31375">
    <property type="match status" value="1"/>
</dbReference>
<evidence type="ECO:0000313" key="6">
    <source>
        <dbReference type="Proteomes" id="UP000254258"/>
    </source>
</evidence>
<evidence type="ECO:0000256" key="3">
    <source>
        <dbReference type="SAM" id="MobiDB-lite"/>
    </source>
</evidence>
<keyword evidence="2" id="KW-0964">Secreted</keyword>
<dbReference type="InterPro" id="IPR012334">
    <property type="entry name" value="Pectin_lyas_fold"/>
</dbReference>
<name>A0A370X5U6_9GAMM</name>
<dbReference type="PROSITE" id="PS51318">
    <property type="entry name" value="TAT"/>
    <property type="match status" value="1"/>
</dbReference>
<dbReference type="InterPro" id="IPR006311">
    <property type="entry name" value="TAT_signal"/>
</dbReference>
<keyword evidence="6" id="KW-1185">Reference proteome</keyword>
<dbReference type="SMART" id="SM00710">
    <property type="entry name" value="PbH1"/>
    <property type="match status" value="7"/>
</dbReference>
<sequence>MAIEPHARYASAAGNRHQGTGIVKDGIPVDLASARRRDFIRRSLLTLPPLALSAWGFPHSAWAWQKSDGPTVNVRDKGAKGDGVHDDTSAFQDAVDSLPSSGGTVMVPPGNYVIDAMRAINLHSNMLFQMAPTATLTAIANDSPRSHVIKVWNANNVRITGGRIVGERSGHTGTGGEWGYGLNISSSNNVHVSDMHISDCWGDGILVGALGPDGHATPSRGVTIDRVISTNNRRQGLSICPVDGVLVTNSTFSGSHGTKPESGIDIEPQAQGYAQNITIDHCTISGNHGTGMEIHYNVFDVTVKNCTFEGNNGYGLLSVDSPSQLTFINNVITGNGLVGLVIAGASSHVKAIDNTLAGNSARYARRLVSTLESPGAPEQKRELRVDPNTSDITVSGTKFSQ</sequence>
<dbReference type="GO" id="GO:0005576">
    <property type="term" value="C:extracellular region"/>
    <property type="evidence" value="ECO:0007669"/>
    <property type="project" value="UniProtKB-SubCell"/>
</dbReference>
<evidence type="ECO:0000256" key="2">
    <source>
        <dbReference type="ARBA" id="ARBA00022525"/>
    </source>
</evidence>
<feature type="compositionally biased region" description="Polar residues" evidence="3">
    <location>
        <begin position="387"/>
        <end position="401"/>
    </location>
</feature>
<dbReference type="InterPro" id="IPR039448">
    <property type="entry name" value="Beta_helix"/>
</dbReference>
<dbReference type="InterPro" id="IPR011050">
    <property type="entry name" value="Pectin_lyase_fold/virulence"/>
</dbReference>
<feature type="domain" description="Right handed beta helix" evidence="4">
    <location>
        <begin position="218"/>
        <end position="356"/>
    </location>
</feature>
<evidence type="ECO:0000259" key="4">
    <source>
        <dbReference type="Pfam" id="PF13229"/>
    </source>
</evidence>
<protein>
    <recommendedName>
        <fullName evidence="4">Right handed beta helix domain-containing protein</fullName>
    </recommendedName>
</protein>
<evidence type="ECO:0000313" key="5">
    <source>
        <dbReference type="EMBL" id="RDS83736.1"/>
    </source>
</evidence>